<dbReference type="Proteomes" id="UP001597180">
    <property type="component" value="Unassembled WGS sequence"/>
</dbReference>
<feature type="domain" description="Calcineurin-like phosphoesterase" evidence="1">
    <location>
        <begin position="3"/>
        <end position="199"/>
    </location>
</feature>
<accession>A0ABW3UTT8</accession>
<dbReference type="PANTHER" id="PTHR42850">
    <property type="entry name" value="METALLOPHOSPHOESTERASE"/>
    <property type="match status" value="1"/>
</dbReference>
<dbReference type="RefSeq" id="WP_345587799.1">
    <property type="nucleotide sequence ID" value="NZ_BAABJG010000014.1"/>
</dbReference>
<dbReference type="InterPro" id="IPR029052">
    <property type="entry name" value="Metallo-depent_PP-like"/>
</dbReference>
<name>A0ABW3UTT8_9BACL</name>
<evidence type="ECO:0000313" key="2">
    <source>
        <dbReference type="EMBL" id="MFD1223791.1"/>
    </source>
</evidence>
<dbReference type="Pfam" id="PF00149">
    <property type="entry name" value="Metallophos"/>
    <property type="match status" value="1"/>
</dbReference>
<keyword evidence="2" id="KW-0378">Hydrolase</keyword>
<comment type="caution">
    <text evidence="2">The sequence shown here is derived from an EMBL/GenBank/DDBJ whole genome shotgun (WGS) entry which is preliminary data.</text>
</comment>
<dbReference type="EC" id="3.1.-.-" evidence="2"/>
<organism evidence="2 3">
    <name type="scientific">Paenibacillus vulneris</name>
    <dbReference type="NCBI Taxonomy" id="1133364"/>
    <lineage>
        <taxon>Bacteria</taxon>
        <taxon>Bacillati</taxon>
        <taxon>Bacillota</taxon>
        <taxon>Bacilli</taxon>
        <taxon>Bacillales</taxon>
        <taxon>Paenibacillaceae</taxon>
        <taxon>Paenibacillus</taxon>
    </lineage>
</organism>
<dbReference type="SUPFAM" id="SSF56300">
    <property type="entry name" value="Metallo-dependent phosphatases"/>
    <property type="match status" value="1"/>
</dbReference>
<reference evidence="3" key="1">
    <citation type="journal article" date="2019" name="Int. J. Syst. Evol. Microbiol.">
        <title>The Global Catalogue of Microorganisms (GCM) 10K type strain sequencing project: providing services to taxonomists for standard genome sequencing and annotation.</title>
        <authorList>
            <consortium name="The Broad Institute Genomics Platform"/>
            <consortium name="The Broad Institute Genome Sequencing Center for Infectious Disease"/>
            <person name="Wu L."/>
            <person name="Ma J."/>
        </authorList>
    </citation>
    <scope>NUCLEOTIDE SEQUENCE [LARGE SCALE GENOMIC DNA]</scope>
    <source>
        <strain evidence="3">CCUG 53270</strain>
    </source>
</reference>
<dbReference type="Gene3D" id="3.60.21.10">
    <property type="match status" value="1"/>
</dbReference>
<dbReference type="CDD" id="cd00144">
    <property type="entry name" value="MPP_PPP_family"/>
    <property type="match status" value="1"/>
</dbReference>
<dbReference type="InterPro" id="IPR050126">
    <property type="entry name" value="Ap4A_hydrolase"/>
</dbReference>
<dbReference type="GO" id="GO:0016787">
    <property type="term" value="F:hydrolase activity"/>
    <property type="evidence" value="ECO:0007669"/>
    <property type="project" value="UniProtKB-KW"/>
</dbReference>
<evidence type="ECO:0000259" key="1">
    <source>
        <dbReference type="Pfam" id="PF00149"/>
    </source>
</evidence>
<gene>
    <name evidence="2" type="ORF">ACFQ4B_27075</name>
</gene>
<dbReference type="PANTHER" id="PTHR42850:SF4">
    <property type="entry name" value="ZINC-DEPENDENT ENDOPOLYPHOSPHATASE"/>
    <property type="match status" value="1"/>
</dbReference>
<proteinExistence type="predicted"/>
<dbReference type="EMBL" id="JBHTLU010000036">
    <property type="protein sequence ID" value="MFD1223791.1"/>
    <property type="molecule type" value="Genomic_DNA"/>
</dbReference>
<evidence type="ECO:0000313" key="3">
    <source>
        <dbReference type="Proteomes" id="UP001597180"/>
    </source>
</evidence>
<sequence length="246" mass="28223">MNRTLVISDIHGCYESFNLLLHTAGYDAQKDQLILLGDFVDRGPNSRQVVEQVIGMVHAGQAVALRGNHDQRFLEIMDGTASERAAQKFFEHGGHQTLISYCSDTGLWNRDYDVTRLGPVRNFIQQTYGHHLHFLRQLPYYYEDEHHIYAHAGINPEYADWKEQPLFDFLWIRDPFYSRPTNVEKTVVFGHTRAVQFHDSAHIWYGGDKIGIDGGCAYGMQLNCLEITGERSYAAYHVDAIENKAK</sequence>
<keyword evidence="3" id="KW-1185">Reference proteome</keyword>
<protein>
    <submittedName>
        <fullName evidence="2">Metallophosphoesterase family protein</fullName>
        <ecNumber evidence="2">3.1.-.-</ecNumber>
    </submittedName>
</protein>
<dbReference type="InterPro" id="IPR004843">
    <property type="entry name" value="Calcineurin-like_PHP"/>
</dbReference>